<dbReference type="SUPFAM" id="SSF143800">
    <property type="entry name" value="L28p-like"/>
    <property type="match status" value="1"/>
</dbReference>
<evidence type="ECO:0000256" key="2">
    <source>
        <dbReference type="ARBA" id="ARBA00022980"/>
    </source>
</evidence>
<evidence type="ECO:0000313" key="6">
    <source>
        <dbReference type="EMBL" id="RKF64740.1"/>
    </source>
</evidence>
<keyword evidence="3" id="KW-0687">Ribonucleoprotein</keyword>
<comment type="function">
    <text evidence="5">Component of the mitochondrial ribosome (mitoribosome), a dedicated translation machinery responsible for the synthesis of mitochondrial genome-encoded proteins, including at least some of the essential transmembrane subunits of the mitochondrial respiratory chain. The mitoribosomes are attached to the mitochondrial inner membrane and translation products are cotranslationally integrated into the membrane.</text>
</comment>
<evidence type="ECO:0000256" key="1">
    <source>
        <dbReference type="ARBA" id="ARBA00008760"/>
    </source>
</evidence>
<dbReference type="PANTHER" id="PTHR13528:SF2">
    <property type="entry name" value="LARGE RIBOSOMAL SUBUNIT PROTEIN BL28M"/>
    <property type="match status" value="1"/>
</dbReference>
<dbReference type="GO" id="GO:0003735">
    <property type="term" value="F:structural constituent of ribosome"/>
    <property type="evidence" value="ECO:0007669"/>
    <property type="project" value="InterPro"/>
</dbReference>
<evidence type="ECO:0000313" key="8">
    <source>
        <dbReference type="Proteomes" id="UP000283383"/>
    </source>
</evidence>
<name>A0A420I4X0_9PEZI</name>
<accession>A0A420I4X0</accession>
<protein>
    <recommendedName>
        <fullName evidence="4">Large ribosomal subunit protein bL28m</fullName>
    </recommendedName>
</protein>
<dbReference type="InterPro" id="IPR026569">
    <property type="entry name" value="Ribosomal_bL28"/>
</dbReference>
<comment type="caution">
    <text evidence="6">The sequence shown here is derived from an EMBL/GenBank/DDBJ whole genome shotgun (WGS) entry which is preliminary data.</text>
</comment>
<dbReference type="GO" id="GO:0005762">
    <property type="term" value="C:mitochondrial large ribosomal subunit"/>
    <property type="evidence" value="ECO:0007669"/>
    <property type="project" value="TreeGrafter"/>
</dbReference>
<dbReference type="Proteomes" id="UP000285405">
    <property type="component" value="Unassembled WGS sequence"/>
</dbReference>
<dbReference type="STRING" id="62708.A0A420I4X0"/>
<keyword evidence="2 6" id="KW-0689">Ribosomal protein</keyword>
<dbReference type="InterPro" id="IPR034704">
    <property type="entry name" value="Ribosomal_bL28/bL31-like_sf"/>
</dbReference>
<evidence type="ECO:0000256" key="5">
    <source>
        <dbReference type="ARBA" id="ARBA00037226"/>
    </source>
</evidence>
<reference evidence="8 9" key="1">
    <citation type="journal article" date="2018" name="BMC Genomics">
        <title>Comparative genome analyses reveal sequence features reflecting distinct modes of host-adaptation between dicot and monocot powdery mildew.</title>
        <authorList>
            <person name="Wu Y."/>
            <person name="Ma X."/>
            <person name="Pan Z."/>
            <person name="Kale S.D."/>
            <person name="Song Y."/>
            <person name="King H."/>
            <person name="Zhang Q."/>
            <person name="Presley C."/>
            <person name="Deng X."/>
            <person name="Wei C.I."/>
            <person name="Xiao S."/>
        </authorList>
    </citation>
    <scope>NUCLEOTIDE SEQUENCE [LARGE SCALE GENOMIC DNA]</scope>
    <source>
        <strain evidence="7">UCSC1</strain>
        <strain evidence="6">UMSG3</strain>
    </source>
</reference>
<sequence>MSLPKLRQMLFPTHKRSFSHTAKILAKSTKQRLKFEHVDVPPYPYGPSQVYKQSNFGLYGTQKIRFGNMVSKKNEIKTRRHWRPNVHLKDLYSESLAKSLSIRITTRVLRTLRKVGGLDEYLLGEKTARIKELGMGGWKLRWQIMQTPSVKERLRKQRIALGLPPLEEEQQQEILTSDLKKTSTP</sequence>
<dbReference type="InterPro" id="IPR037147">
    <property type="entry name" value="Ribosomal_bL28_sf"/>
</dbReference>
<evidence type="ECO:0000313" key="7">
    <source>
        <dbReference type="EMBL" id="RKF76801.1"/>
    </source>
</evidence>
<evidence type="ECO:0000256" key="4">
    <source>
        <dbReference type="ARBA" id="ARBA00035269"/>
    </source>
</evidence>
<evidence type="ECO:0000256" key="3">
    <source>
        <dbReference type="ARBA" id="ARBA00023274"/>
    </source>
</evidence>
<evidence type="ECO:0000313" key="9">
    <source>
        <dbReference type="Proteomes" id="UP000285405"/>
    </source>
</evidence>
<dbReference type="PANTHER" id="PTHR13528">
    <property type="entry name" value="39S RIBOSOMAL PROTEIN L28, MITOCHONDRIAL"/>
    <property type="match status" value="1"/>
</dbReference>
<organism evidence="6 8">
    <name type="scientific">Golovinomyces cichoracearum</name>
    <dbReference type="NCBI Taxonomy" id="62708"/>
    <lineage>
        <taxon>Eukaryota</taxon>
        <taxon>Fungi</taxon>
        <taxon>Dikarya</taxon>
        <taxon>Ascomycota</taxon>
        <taxon>Pezizomycotina</taxon>
        <taxon>Leotiomycetes</taxon>
        <taxon>Erysiphales</taxon>
        <taxon>Erysiphaceae</taxon>
        <taxon>Golovinomyces</taxon>
    </lineage>
</organism>
<dbReference type="AlphaFoldDB" id="A0A420I4X0"/>
<dbReference type="Pfam" id="PF00830">
    <property type="entry name" value="Ribosomal_L28"/>
    <property type="match status" value="1"/>
</dbReference>
<dbReference type="Gene3D" id="2.30.170.40">
    <property type="entry name" value="Ribosomal protein L28/L24"/>
    <property type="match status" value="1"/>
</dbReference>
<dbReference type="OrthoDB" id="361870at2759"/>
<comment type="similarity">
    <text evidence="1">Belongs to the bacterial ribosomal protein bL28 family.</text>
</comment>
<dbReference type="Proteomes" id="UP000283383">
    <property type="component" value="Unassembled WGS sequence"/>
</dbReference>
<dbReference type="EMBL" id="MCBQ01013020">
    <property type="protein sequence ID" value="RKF64740.1"/>
    <property type="molecule type" value="Genomic_DNA"/>
</dbReference>
<gene>
    <name evidence="7" type="ORF">GcC1_069029</name>
    <name evidence="6" type="ORF">GcM3_130014</name>
</gene>
<proteinExistence type="inferred from homology"/>
<keyword evidence="8" id="KW-1185">Reference proteome</keyword>
<dbReference type="EMBL" id="MCBR01006907">
    <property type="protein sequence ID" value="RKF76801.1"/>
    <property type="molecule type" value="Genomic_DNA"/>
</dbReference>
<dbReference type="FunFam" id="2.30.170.40:FF:000003">
    <property type="entry name" value="54S ribosomal protein L24"/>
    <property type="match status" value="1"/>
</dbReference>